<dbReference type="SUPFAM" id="SSF103473">
    <property type="entry name" value="MFS general substrate transporter"/>
    <property type="match status" value="1"/>
</dbReference>
<feature type="transmembrane region" description="Helical" evidence="1">
    <location>
        <begin position="89"/>
        <end position="106"/>
    </location>
</feature>
<sequence>MTHAAPRTQLMPRRRPDRIRVFSERAHVVGKLAVPVVLGLVYGYWVAANRRDGGPITGWNLLFGFLTALVFAVLCMALLSVAPKLRREVHAVLWGAFSGAAVSFLFNQTGLSTLQSTGLGLAVAAGVFVFLFYRYYTHEDAQGHRIE</sequence>
<dbReference type="Proteomes" id="UP001596180">
    <property type="component" value="Unassembled WGS sequence"/>
</dbReference>
<dbReference type="InterPro" id="IPR036259">
    <property type="entry name" value="MFS_trans_sf"/>
</dbReference>
<protein>
    <recommendedName>
        <fullName evidence="4">Integral membrane protein</fullName>
    </recommendedName>
</protein>
<evidence type="ECO:0000256" key="1">
    <source>
        <dbReference type="SAM" id="Phobius"/>
    </source>
</evidence>
<evidence type="ECO:0000313" key="2">
    <source>
        <dbReference type="EMBL" id="MFC5851643.1"/>
    </source>
</evidence>
<gene>
    <name evidence="2" type="ORF">ACFPZI_07235</name>
</gene>
<feature type="transmembrane region" description="Helical" evidence="1">
    <location>
        <begin position="28"/>
        <end position="47"/>
    </location>
</feature>
<dbReference type="RefSeq" id="WP_381359779.1">
    <property type="nucleotide sequence ID" value="NZ_JBHSOA010000012.1"/>
</dbReference>
<name>A0ABW1DUM9_9ACTN</name>
<keyword evidence="1" id="KW-1133">Transmembrane helix</keyword>
<keyword evidence="3" id="KW-1185">Reference proteome</keyword>
<organism evidence="2 3">
    <name type="scientific">Streptomyces chlorus</name>
    <dbReference type="NCBI Taxonomy" id="887452"/>
    <lineage>
        <taxon>Bacteria</taxon>
        <taxon>Bacillati</taxon>
        <taxon>Actinomycetota</taxon>
        <taxon>Actinomycetes</taxon>
        <taxon>Kitasatosporales</taxon>
        <taxon>Streptomycetaceae</taxon>
        <taxon>Streptomyces</taxon>
    </lineage>
</organism>
<reference evidence="3" key="1">
    <citation type="journal article" date="2019" name="Int. J. Syst. Evol. Microbiol.">
        <title>The Global Catalogue of Microorganisms (GCM) 10K type strain sequencing project: providing services to taxonomists for standard genome sequencing and annotation.</title>
        <authorList>
            <consortium name="The Broad Institute Genomics Platform"/>
            <consortium name="The Broad Institute Genome Sequencing Center for Infectious Disease"/>
            <person name="Wu L."/>
            <person name="Ma J."/>
        </authorList>
    </citation>
    <scope>NUCLEOTIDE SEQUENCE [LARGE SCALE GENOMIC DNA]</scope>
    <source>
        <strain evidence="3">JCM 10411</strain>
    </source>
</reference>
<keyword evidence="1" id="KW-0812">Transmembrane</keyword>
<dbReference type="EMBL" id="JBHSOA010000012">
    <property type="protein sequence ID" value="MFC5851643.1"/>
    <property type="molecule type" value="Genomic_DNA"/>
</dbReference>
<feature type="transmembrane region" description="Helical" evidence="1">
    <location>
        <begin position="118"/>
        <end position="136"/>
    </location>
</feature>
<evidence type="ECO:0000313" key="3">
    <source>
        <dbReference type="Proteomes" id="UP001596180"/>
    </source>
</evidence>
<keyword evidence="1" id="KW-0472">Membrane</keyword>
<accession>A0ABW1DUM9</accession>
<comment type="caution">
    <text evidence="2">The sequence shown here is derived from an EMBL/GenBank/DDBJ whole genome shotgun (WGS) entry which is preliminary data.</text>
</comment>
<feature type="transmembrane region" description="Helical" evidence="1">
    <location>
        <begin position="59"/>
        <end position="82"/>
    </location>
</feature>
<evidence type="ECO:0008006" key="4">
    <source>
        <dbReference type="Google" id="ProtNLM"/>
    </source>
</evidence>
<proteinExistence type="predicted"/>